<comment type="caution">
    <text evidence="1">The sequence shown here is derived from an EMBL/GenBank/DDBJ whole genome shotgun (WGS) entry which is preliminary data.</text>
</comment>
<reference evidence="1" key="1">
    <citation type="journal article" date="2015" name="Nature">
        <title>Complex archaea that bridge the gap between prokaryotes and eukaryotes.</title>
        <authorList>
            <person name="Spang A."/>
            <person name="Saw J.H."/>
            <person name="Jorgensen S.L."/>
            <person name="Zaremba-Niedzwiedzka K."/>
            <person name="Martijn J."/>
            <person name="Lind A.E."/>
            <person name="van Eijk R."/>
            <person name="Schleper C."/>
            <person name="Guy L."/>
            <person name="Ettema T.J."/>
        </authorList>
    </citation>
    <scope>NUCLEOTIDE SEQUENCE</scope>
</reference>
<evidence type="ECO:0000313" key="1">
    <source>
        <dbReference type="EMBL" id="KKL57459.1"/>
    </source>
</evidence>
<sequence>MIEIEKDVPVPQYAGYKNRKYPFQEMEVGDSILVEEKARQALSHWIMRSQTEKKFVTRKEGDKVRIWRFE</sequence>
<name>A0A0F9D7B1_9ZZZZ</name>
<protein>
    <submittedName>
        <fullName evidence="1">Uncharacterized protein</fullName>
    </submittedName>
</protein>
<dbReference type="AlphaFoldDB" id="A0A0F9D7B1"/>
<organism evidence="1">
    <name type="scientific">marine sediment metagenome</name>
    <dbReference type="NCBI Taxonomy" id="412755"/>
    <lineage>
        <taxon>unclassified sequences</taxon>
        <taxon>metagenomes</taxon>
        <taxon>ecological metagenomes</taxon>
    </lineage>
</organism>
<dbReference type="EMBL" id="LAZR01030158">
    <property type="protein sequence ID" value="KKL57459.1"/>
    <property type="molecule type" value="Genomic_DNA"/>
</dbReference>
<gene>
    <name evidence="1" type="ORF">LCGC14_2235170</name>
</gene>
<proteinExistence type="predicted"/>
<accession>A0A0F9D7B1</accession>